<dbReference type="CDD" id="cd20546">
    <property type="entry name" value="CYCLIN_SpCG1C_ScCTK2-like_rpt2"/>
    <property type="match status" value="1"/>
</dbReference>
<protein>
    <submittedName>
        <fullName evidence="5">Cyclin-like protein</fullName>
    </submittedName>
</protein>
<evidence type="ECO:0000259" key="4">
    <source>
        <dbReference type="SMART" id="SM00385"/>
    </source>
</evidence>
<gene>
    <name evidence="5" type="ORF">C8Q71DRAFT_734679</name>
</gene>
<accession>A0ABQ8KUQ0</accession>
<dbReference type="RefSeq" id="XP_047783859.1">
    <property type="nucleotide sequence ID" value="XM_047922411.1"/>
</dbReference>
<evidence type="ECO:0000313" key="5">
    <source>
        <dbReference type="EMBL" id="KAH9842812.1"/>
    </source>
</evidence>
<comment type="caution">
    <text evidence="5">The sequence shown here is derived from an EMBL/GenBank/DDBJ whole genome shotgun (WGS) entry which is preliminary data.</text>
</comment>
<evidence type="ECO:0000256" key="3">
    <source>
        <dbReference type="SAM" id="Phobius"/>
    </source>
</evidence>
<sequence>MGATSVPSNSSSQWLLSVTALRYTPSQTTSDIPLEKELYDRARGVEFLFRMGVALQLPLSALYTAAVWFHRFYMRYSLEDHHRQEVAAACLFLATKTEECGRKLRDVAKVLCAKTVNMSVAEIPDDYKDLEQYQNAILLTEEVLLEALCFDFVVDSPHAELVDLFDVRQDTAELEECAWSIANDTARTPLCVLFPARIIAAACYILAQHVIEGPQSPSLDVRIASPAPSASLPTPPSHKVVPPEASRFAIEHFGFNEVDLVSIAEVLNIILEFYAAQDLQAATHLGPVASIPPPRVSTSREKLYTSFSQINSHRHLQQSAAGGGDMNGSPASTHGASTPGKPQSRGWKPVRGSG</sequence>
<feature type="domain" description="Cyclin-like" evidence="4">
    <location>
        <begin position="46"/>
        <end position="139"/>
    </location>
</feature>
<evidence type="ECO:0000256" key="1">
    <source>
        <dbReference type="RuleBase" id="RU000383"/>
    </source>
</evidence>
<dbReference type="InterPro" id="IPR013763">
    <property type="entry name" value="Cyclin-like_dom"/>
</dbReference>
<dbReference type="InterPro" id="IPR043198">
    <property type="entry name" value="Cyclin/Ssn8"/>
</dbReference>
<dbReference type="PANTHER" id="PTHR10026">
    <property type="entry name" value="CYCLIN"/>
    <property type="match status" value="1"/>
</dbReference>
<keyword evidence="3" id="KW-0812">Transmembrane</keyword>
<feature type="transmembrane region" description="Helical" evidence="3">
    <location>
        <begin position="47"/>
        <end position="69"/>
    </location>
</feature>
<evidence type="ECO:0000313" key="6">
    <source>
        <dbReference type="Proteomes" id="UP000814176"/>
    </source>
</evidence>
<keyword evidence="3" id="KW-0472">Membrane</keyword>
<proteinExistence type="inferred from homology"/>
<dbReference type="EMBL" id="JADCUA010000002">
    <property type="protein sequence ID" value="KAH9842812.1"/>
    <property type="molecule type" value="Genomic_DNA"/>
</dbReference>
<dbReference type="InterPro" id="IPR036915">
    <property type="entry name" value="Cyclin-like_sf"/>
</dbReference>
<dbReference type="Gene3D" id="1.10.472.10">
    <property type="entry name" value="Cyclin-like"/>
    <property type="match status" value="2"/>
</dbReference>
<feature type="domain" description="Cyclin-like" evidence="4">
    <location>
        <begin position="159"/>
        <end position="275"/>
    </location>
</feature>
<keyword evidence="6" id="KW-1185">Reference proteome</keyword>
<dbReference type="Pfam" id="PF00134">
    <property type="entry name" value="Cyclin_N"/>
    <property type="match status" value="1"/>
</dbReference>
<name>A0ABQ8KUQ0_9APHY</name>
<dbReference type="InterPro" id="IPR006671">
    <property type="entry name" value="Cyclin_N"/>
</dbReference>
<organism evidence="5 6">
    <name type="scientific">Rhodofomes roseus</name>
    <dbReference type="NCBI Taxonomy" id="34475"/>
    <lineage>
        <taxon>Eukaryota</taxon>
        <taxon>Fungi</taxon>
        <taxon>Dikarya</taxon>
        <taxon>Basidiomycota</taxon>
        <taxon>Agaricomycotina</taxon>
        <taxon>Agaricomycetes</taxon>
        <taxon>Polyporales</taxon>
        <taxon>Rhodofomes</taxon>
    </lineage>
</organism>
<feature type="region of interest" description="Disordered" evidence="2">
    <location>
        <begin position="315"/>
        <end position="354"/>
    </location>
</feature>
<dbReference type="GeneID" id="72003143"/>
<keyword evidence="3" id="KW-1133">Transmembrane helix</keyword>
<reference evidence="5 6" key="1">
    <citation type="journal article" date="2021" name="Environ. Microbiol.">
        <title>Gene family expansions and transcriptome signatures uncover fungal adaptations to wood decay.</title>
        <authorList>
            <person name="Hage H."/>
            <person name="Miyauchi S."/>
            <person name="Viragh M."/>
            <person name="Drula E."/>
            <person name="Min B."/>
            <person name="Chaduli D."/>
            <person name="Navarro D."/>
            <person name="Favel A."/>
            <person name="Norest M."/>
            <person name="Lesage-Meessen L."/>
            <person name="Balint B."/>
            <person name="Merenyi Z."/>
            <person name="de Eugenio L."/>
            <person name="Morin E."/>
            <person name="Martinez A.T."/>
            <person name="Baldrian P."/>
            <person name="Stursova M."/>
            <person name="Martinez M.J."/>
            <person name="Novotny C."/>
            <person name="Magnuson J.K."/>
            <person name="Spatafora J.W."/>
            <person name="Maurice S."/>
            <person name="Pangilinan J."/>
            <person name="Andreopoulos W."/>
            <person name="LaButti K."/>
            <person name="Hundley H."/>
            <person name="Na H."/>
            <person name="Kuo A."/>
            <person name="Barry K."/>
            <person name="Lipzen A."/>
            <person name="Henrissat B."/>
            <person name="Riley R."/>
            <person name="Ahrendt S."/>
            <person name="Nagy L.G."/>
            <person name="Grigoriev I.V."/>
            <person name="Martin F."/>
            <person name="Rosso M.N."/>
        </authorList>
    </citation>
    <scope>NUCLEOTIDE SEQUENCE [LARGE SCALE GENOMIC DNA]</scope>
    <source>
        <strain evidence="5 6">CIRM-BRFM 1785</strain>
    </source>
</reference>
<evidence type="ECO:0000256" key="2">
    <source>
        <dbReference type="SAM" id="MobiDB-lite"/>
    </source>
</evidence>
<keyword evidence="1" id="KW-0195">Cyclin</keyword>
<comment type="similarity">
    <text evidence="1">Belongs to the cyclin family.</text>
</comment>
<dbReference type="SUPFAM" id="SSF47954">
    <property type="entry name" value="Cyclin-like"/>
    <property type="match status" value="2"/>
</dbReference>
<dbReference type="Proteomes" id="UP000814176">
    <property type="component" value="Unassembled WGS sequence"/>
</dbReference>
<dbReference type="SMART" id="SM00385">
    <property type="entry name" value="CYCLIN"/>
    <property type="match status" value="2"/>
</dbReference>